<dbReference type="KEGG" id="meg:DKB62_01255"/>
<evidence type="ECO:0000256" key="2">
    <source>
        <dbReference type="SAM" id="SignalP"/>
    </source>
</evidence>
<proteinExistence type="predicted"/>
<dbReference type="Proteomes" id="UP000254337">
    <property type="component" value="Chromosome"/>
</dbReference>
<reference evidence="3 4" key="1">
    <citation type="submission" date="2018-05" db="EMBL/GenBank/DDBJ databases">
        <title>Complete genome sequence of Megasphaera sp. AJH120T, isolated from the ceca of a chicken.</title>
        <authorList>
            <person name="Maki J."/>
            <person name="Looft T."/>
        </authorList>
    </citation>
    <scope>NUCLEOTIDE SEQUENCE [LARGE SCALE GENOMIC DNA]</scope>
    <source>
        <strain evidence="3 4">AJH120</strain>
    </source>
</reference>
<evidence type="ECO:0000256" key="1">
    <source>
        <dbReference type="SAM" id="Coils"/>
    </source>
</evidence>
<keyword evidence="2" id="KW-0732">Signal</keyword>
<dbReference type="EMBL" id="CP029462">
    <property type="protein sequence ID" value="AXL20305.1"/>
    <property type="molecule type" value="Genomic_DNA"/>
</dbReference>
<feature type="coiled-coil region" evidence="1">
    <location>
        <begin position="138"/>
        <end position="232"/>
    </location>
</feature>
<dbReference type="OrthoDB" id="1634234at2"/>
<feature type="signal peptide" evidence="2">
    <location>
        <begin position="1"/>
        <end position="26"/>
    </location>
</feature>
<evidence type="ECO:0000313" key="4">
    <source>
        <dbReference type="Proteomes" id="UP000254337"/>
    </source>
</evidence>
<accession>A0A346AWR2</accession>
<organism evidence="3 4">
    <name type="scientific">Megasphaera stantonii</name>
    <dbReference type="NCBI Taxonomy" id="2144175"/>
    <lineage>
        <taxon>Bacteria</taxon>
        <taxon>Bacillati</taxon>
        <taxon>Bacillota</taxon>
        <taxon>Negativicutes</taxon>
        <taxon>Veillonellales</taxon>
        <taxon>Veillonellaceae</taxon>
        <taxon>Megasphaera</taxon>
    </lineage>
</organism>
<feature type="chain" id="PRO_5041070789" description="P-type conjugative transfer protein TrbJ" evidence="2">
    <location>
        <begin position="27"/>
        <end position="266"/>
    </location>
</feature>
<keyword evidence="1" id="KW-0175">Coiled coil</keyword>
<gene>
    <name evidence="3" type="ORF">DKB62_01255</name>
</gene>
<keyword evidence="4" id="KW-1185">Reference proteome</keyword>
<dbReference type="RefSeq" id="WP_107195995.1">
    <property type="nucleotide sequence ID" value="NZ_CALYAU010000003.1"/>
</dbReference>
<dbReference type="AlphaFoldDB" id="A0A346AWR2"/>
<name>A0A346AWR2_9FIRM</name>
<evidence type="ECO:0000313" key="3">
    <source>
        <dbReference type="EMBL" id="AXL20305.1"/>
    </source>
</evidence>
<sequence>MENLSKRALRIGIIAGSMCICTAAYAAIPVIDDQNILQQLKTYEETVKVVTNTKEQISLQLKELEKLPSHILNGYKQTLENGREKIASILKEEGTLLRADAAEQVDVTQYIQSHIPGIVGNDLPQTLQSARSARAVTLATLMNNNEQTLKSLQQLMKELDDVNDALEQAMEDSANATGAMQAQQAANQIAALQARAQQIRITIQGLQGQQQALKLQAEAQEKKNQLDMQEAQGKAEKEVIAEMQRNTVEYAPVSNPWKTYGNLKFF</sequence>
<evidence type="ECO:0008006" key="5">
    <source>
        <dbReference type="Google" id="ProtNLM"/>
    </source>
</evidence>
<protein>
    <recommendedName>
        <fullName evidence="5">P-type conjugative transfer protein TrbJ</fullName>
    </recommendedName>
</protein>